<protein>
    <submittedName>
        <fullName evidence="1">Uncharacterized protein</fullName>
    </submittedName>
</protein>
<comment type="caution">
    <text evidence="1">The sequence shown here is derived from an EMBL/GenBank/DDBJ whole genome shotgun (WGS) entry which is preliminary data.</text>
</comment>
<evidence type="ECO:0000313" key="1">
    <source>
        <dbReference type="EMBL" id="KKM89339.1"/>
    </source>
</evidence>
<organism evidence="1">
    <name type="scientific">marine sediment metagenome</name>
    <dbReference type="NCBI Taxonomy" id="412755"/>
    <lineage>
        <taxon>unclassified sequences</taxon>
        <taxon>metagenomes</taxon>
        <taxon>ecological metagenomes</taxon>
    </lineage>
</organism>
<dbReference type="EMBL" id="LAZR01006830">
    <property type="protein sequence ID" value="KKM89339.1"/>
    <property type="molecule type" value="Genomic_DNA"/>
</dbReference>
<reference evidence="1" key="1">
    <citation type="journal article" date="2015" name="Nature">
        <title>Complex archaea that bridge the gap between prokaryotes and eukaryotes.</title>
        <authorList>
            <person name="Spang A."/>
            <person name="Saw J.H."/>
            <person name="Jorgensen S.L."/>
            <person name="Zaremba-Niedzwiedzka K."/>
            <person name="Martijn J."/>
            <person name="Lind A.E."/>
            <person name="van Eijk R."/>
            <person name="Schleper C."/>
            <person name="Guy L."/>
            <person name="Ettema T.J."/>
        </authorList>
    </citation>
    <scope>NUCLEOTIDE SEQUENCE</scope>
</reference>
<gene>
    <name evidence="1" type="ORF">LCGC14_1249580</name>
</gene>
<sequence>MSFRCEICNKVQPAKAAPVKIVTETRRKNYPARRKDAKVIDPGGTGTEIVSEVDACEKCARQKDTAQVAQAA</sequence>
<name>A0A0F9L3C3_9ZZZZ</name>
<proteinExistence type="predicted"/>
<accession>A0A0F9L3C3</accession>
<dbReference type="AlphaFoldDB" id="A0A0F9L3C3"/>